<evidence type="ECO:0000313" key="2">
    <source>
        <dbReference type="Proteomes" id="UP000030528"/>
    </source>
</evidence>
<keyword evidence="2" id="KW-1185">Reference proteome</keyword>
<dbReference type="STRING" id="1385510.GCA_000425205_03508"/>
<comment type="caution">
    <text evidence="1">The sequence shown here is derived from an EMBL/GenBank/DDBJ whole genome shotgun (WGS) entry which is preliminary data.</text>
</comment>
<reference evidence="1 2" key="1">
    <citation type="submission" date="2013-08" db="EMBL/GenBank/DDBJ databases">
        <authorList>
            <person name="Huang J."/>
            <person name="Wang G."/>
        </authorList>
    </citation>
    <scope>NUCLEOTIDE SEQUENCE [LARGE SCALE GENOMIC DNA]</scope>
    <source>
        <strain evidence="1 2">JSM 076056</strain>
    </source>
</reference>
<dbReference type="RefSeq" id="WP_026801690.1">
    <property type="nucleotide sequence ID" value="NZ_AULI01000022.1"/>
</dbReference>
<organism evidence="1 2">
    <name type="scientific">Pontibacillus halophilus JSM 076056 = DSM 19796</name>
    <dbReference type="NCBI Taxonomy" id="1385510"/>
    <lineage>
        <taxon>Bacteria</taxon>
        <taxon>Bacillati</taxon>
        <taxon>Bacillota</taxon>
        <taxon>Bacilli</taxon>
        <taxon>Bacillales</taxon>
        <taxon>Bacillaceae</taxon>
        <taxon>Pontibacillus</taxon>
    </lineage>
</organism>
<dbReference type="AlphaFoldDB" id="A0A0A5GCU0"/>
<dbReference type="Proteomes" id="UP000030528">
    <property type="component" value="Unassembled WGS sequence"/>
</dbReference>
<evidence type="ECO:0000313" key="1">
    <source>
        <dbReference type="EMBL" id="KGX89859.1"/>
    </source>
</evidence>
<dbReference type="InterPro" id="IPR046318">
    <property type="entry name" value="DUF5344"/>
</dbReference>
<name>A0A0A5GCU0_9BACI</name>
<dbReference type="Pfam" id="PF17279">
    <property type="entry name" value="DUF5344"/>
    <property type="match status" value="1"/>
</dbReference>
<dbReference type="EMBL" id="AVPE01000019">
    <property type="protein sequence ID" value="KGX89859.1"/>
    <property type="molecule type" value="Genomic_DNA"/>
</dbReference>
<protein>
    <submittedName>
        <fullName evidence="1">Uncharacterized protein</fullName>
    </submittedName>
</protein>
<sequence>MAEIKVVTSEVNPILEELKGHTAGLDTSKVDVNFGVNVMELAERLINLEQRYNEIYKAYRESLLKVEADVKSNLEMFVEKDRRLAHQLKG</sequence>
<proteinExistence type="predicted"/>
<gene>
    <name evidence="1" type="ORF">N781_09070</name>
</gene>
<accession>A0A0A5GCU0</accession>